<keyword evidence="3" id="KW-1003">Cell membrane</keyword>
<proteinExistence type="inferred from homology"/>
<dbReference type="EMBL" id="DRTB01000220">
    <property type="protein sequence ID" value="HHE04998.1"/>
    <property type="molecule type" value="Genomic_DNA"/>
</dbReference>
<evidence type="ECO:0000259" key="9">
    <source>
        <dbReference type="Pfam" id="PF20501"/>
    </source>
</evidence>
<evidence type="ECO:0000313" key="10">
    <source>
        <dbReference type="EMBL" id="HHE04998.1"/>
    </source>
</evidence>
<feature type="transmembrane region" description="Helical" evidence="7">
    <location>
        <begin position="157"/>
        <end position="180"/>
    </location>
</feature>
<evidence type="ECO:0000256" key="4">
    <source>
        <dbReference type="ARBA" id="ARBA00022692"/>
    </source>
</evidence>
<dbReference type="InterPro" id="IPR046806">
    <property type="entry name" value="MrpA_C/MbhE"/>
</dbReference>
<organism evidence="10">
    <name type="scientific">candidate division WOR-3 bacterium</name>
    <dbReference type="NCBI Taxonomy" id="2052148"/>
    <lineage>
        <taxon>Bacteria</taxon>
        <taxon>Bacteria division WOR-3</taxon>
    </lineage>
</organism>
<feature type="transmembrane region" description="Helical" evidence="7">
    <location>
        <begin position="104"/>
        <end position="122"/>
    </location>
</feature>
<evidence type="ECO:0000256" key="3">
    <source>
        <dbReference type="ARBA" id="ARBA00022475"/>
    </source>
</evidence>
<dbReference type="PANTHER" id="PTHR33932:SF4">
    <property type="entry name" value="NA(+)_H(+) ANTIPORTER SUBUNIT B"/>
    <property type="match status" value="1"/>
</dbReference>
<keyword evidence="6 7" id="KW-0472">Membrane</keyword>
<evidence type="ECO:0000256" key="2">
    <source>
        <dbReference type="ARBA" id="ARBA00009425"/>
    </source>
</evidence>
<comment type="caution">
    <text evidence="10">The sequence shown here is derived from an EMBL/GenBank/DDBJ whole genome shotgun (WGS) entry which is preliminary data.</text>
</comment>
<comment type="subcellular location">
    <subcellularLocation>
        <location evidence="1">Cell membrane</location>
        <topology evidence="1">Multi-pass membrane protein</topology>
    </subcellularLocation>
</comment>
<evidence type="ECO:0000256" key="5">
    <source>
        <dbReference type="ARBA" id="ARBA00022989"/>
    </source>
</evidence>
<dbReference type="Pfam" id="PF20501">
    <property type="entry name" value="MbhE"/>
    <property type="match status" value="1"/>
</dbReference>
<feature type="transmembrane region" description="Helical" evidence="7">
    <location>
        <begin position="64"/>
        <end position="83"/>
    </location>
</feature>
<reference evidence="10" key="1">
    <citation type="journal article" date="2020" name="mSystems">
        <title>Genome- and Community-Level Interaction Insights into Carbon Utilization and Element Cycling Functions of Hydrothermarchaeota in Hydrothermal Sediment.</title>
        <authorList>
            <person name="Zhou Z."/>
            <person name="Liu Y."/>
            <person name="Xu W."/>
            <person name="Pan J."/>
            <person name="Luo Z.H."/>
            <person name="Li M."/>
        </authorList>
    </citation>
    <scope>NUCLEOTIDE SEQUENCE [LARGE SCALE GENOMIC DNA]</scope>
    <source>
        <strain evidence="10">HyVt-74</strain>
    </source>
</reference>
<gene>
    <name evidence="10" type="ORF">ENL19_02925</name>
</gene>
<keyword evidence="5 7" id="KW-1133">Transmembrane helix</keyword>
<sequence>MKRLFAILFPLLIIIVFLYIMKNYIPFCVDRMVVAKHYLTEGLPETGSTNIVTSIVVLYRGFDTLGEVTVLFLAALGFGAILEGAKKKTKEIVASPIVRISTRYLFPFIIMFGVYIFLHGHLTPGGGFPGGVIIAAGILLMYLAYKDFRIDHTKFKITESLAGIIFVGIGLVGLAIYGSFLANFLPEGLPRQIFSAGIIPLIYIAIGFKVGSELGGLVGEGLEDKE</sequence>
<dbReference type="Proteomes" id="UP000886110">
    <property type="component" value="Unassembled WGS sequence"/>
</dbReference>
<comment type="similarity">
    <text evidence="2">Belongs to the CPA3 antiporters (TC 2.A.63) subunit B family.</text>
</comment>
<dbReference type="AlphaFoldDB" id="A0A7C5DB62"/>
<keyword evidence="4 7" id="KW-0812">Transmembrane</keyword>
<name>A0A7C5DB62_UNCW3</name>
<protein>
    <submittedName>
        <fullName evidence="10">Cation:proton antiporter</fullName>
    </submittedName>
</protein>
<dbReference type="InterPro" id="IPR007182">
    <property type="entry name" value="MnhB"/>
</dbReference>
<evidence type="ECO:0000256" key="6">
    <source>
        <dbReference type="ARBA" id="ARBA00023136"/>
    </source>
</evidence>
<feature type="domain" description="Na+/H+ antiporter MnhB subunit-related protein" evidence="8">
    <location>
        <begin position="97"/>
        <end position="213"/>
    </location>
</feature>
<evidence type="ECO:0000256" key="1">
    <source>
        <dbReference type="ARBA" id="ARBA00004651"/>
    </source>
</evidence>
<evidence type="ECO:0000259" key="8">
    <source>
        <dbReference type="Pfam" id="PF04039"/>
    </source>
</evidence>
<dbReference type="InterPro" id="IPR050622">
    <property type="entry name" value="CPA3_antiporter_subunitB"/>
</dbReference>
<feature type="transmembrane region" description="Helical" evidence="7">
    <location>
        <begin position="7"/>
        <end position="25"/>
    </location>
</feature>
<accession>A0A7C5DB62</accession>
<feature type="transmembrane region" description="Helical" evidence="7">
    <location>
        <begin position="128"/>
        <end position="145"/>
    </location>
</feature>
<dbReference type="PANTHER" id="PTHR33932">
    <property type="entry name" value="NA(+)/H(+) ANTIPORTER SUBUNIT B"/>
    <property type="match status" value="1"/>
</dbReference>
<dbReference type="Pfam" id="PF04039">
    <property type="entry name" value="MnhB"/>
    <property type="match status" value="1"/>
</dbReference>
<evidence type="ECO:0000256" key="7">
    <source>
        <dbReference type="SAM" id="Phobius"/>
    </source>
</evidence>
<feature type="transmembrane region" description="Helical" evidence="7">
    <location>
        <begin position="192"/>
        <end position="210"/>
    </location>
</feature>
<feature type="domain" description="MrpA C-terminal/MbhE" evidence="9">
    <location>
        <begin position="33"/>
        <end position="83"/>
    </location>
</feature>
<dbReference type="GO" id="GO:0005886">
    <property type="term" value="C:plasma membrane"/>
    <property type="evidence" value="ECO:0007669"/>
    <property type="project" value="UniProtKB-SubCell"/>
</dbReference>